<organism evidence="4">
    <name type="scientific">Salix viminalis</name>
    <name type="common">Common osier</name>
    <name type="synonym">Basket willow</name>
    <dbReference type="NCBI Taxonomy" id="40686"/>
    <lineage>
        <taxon>Eukaryota</taxon>
        <taxon>Viridiplantae</taxon>
        <taxon>Streptophyta</taxon>
        <taxon>Embryophyta</taxon>
        <taxon>Tracheophyta</taxon>
        <taxon>Spermatophyta</taxon>
        <taxon>Magnoliopsida</taxon>
        <taxon>eudicotyledons</taxon>
        <taxon>Gunneridae</taxon>
        <taxon>Pentapetalae</taxon>
        <taxon>rosids</taxon>
        <taxon>fabids</taxon>
        <taxon>Malpighiales</taxon>
        <taxon>Salicaceae</taxon>
        <taxon>Saliceae</taxon>
        <taxon>Salix</taxon>
    </lineage>
</organism>
<evidence type="ECO:0000256" key="1">
    <source>
        <dbReference type="ARBA" id="ARBA00007626"/>
    </source>
</evidence>
<evidence type="ECO:0000256" key="2">
    <source>
        <dbReference type="ARBA" id="ARBA00022737"/>
    </source>
</evidence>
<name>A0A6N2MDY1_SALVM</name>
<dbReference type="NCBIfam" id="TIGR00756">
    <property type="entry name" value="PPR"/>
    <property type="match status" value="2"/>
</dbReference>
<protein>
    <recommendedName>
        <fullName evidence="5">Pentatricopeptide repeat-containing protein</fullName>
    </recommendedName>
</protein>
<dbReference type="InterPro" id="IPR002885">
    <property type="entry name" value="PPR_rpt"/>
</dbReference>
<accession>A0A6N2MDY1</accession>
<dbReference type="InterPro" id="IPR011990">
    <property type="entry name" value="TPR-like_helical_dom_sf"/>
</dbReference>
<evidence type="ECO:0000313" key="4">
    <source>
        <dbReference type="EMBL" id="VFU50722.1"/>
    </source>
</evidence>
<gene>
    <name evidence="4" type="ORF">SVIM_LOCUS339034</name>
</gene>
<keyword evidence="2" id="KW-0677">Repeat</keyword>
<dbReference type="PROSITE" id="PS51375">
    <property type="entry name" value="PPR"/>
    <property type="match status" value="1"/>
</dbReference>
<dbReference type="PANTHER" id="PTHR46128:SF344">
    <property type="entry name" value="PENTACOTRIPEPTIDE-REPEAT REGION OF PRORP DOMAIN-CONTAINING PROTEIN"/>
    <property type="match status" value="1"/>
</dbReference>
<sequence length="94" mass="10365">MAVQVFKKMEQNGGKPNVVTYNTIIDNLANIGYSIVHGFCNLGQLNEATRLFKEMVGKDVMPDTVTFTILVDGLCKEGMVQKLGVSLKQCLKKV</sequence>
<feature type="repeat" description="PPR" evidence="3">
    <location>
        <begin position="28"/>
        <end position="62"/>
    </location>
</feature>
<dbReference type="InterPro" id="IPR050872">
    <property type="entry name" value="PPR_P_subfamily"/>
</dbReference>
<comment type="similarity">
    <text evidence="1">Belongs to the PPR family. P subfamily.</text>
</comment>
<dbReference type="EMBL" id="CAADRP010001739">
    <property type="protein sequence ID" value="VFU50722.1"/>
    <property type="molecule type" value="Genomic_DNA"/>
</dbReference>
<dbReference type="PANTHER" id="PTHR46128">
    <property type="entry name" value="MITOCHONDRIAL GROUP I INTRON SPLICING FACTOR CCM1"/>
    <property type="match status" value="1"/>
</dbReference>
<proteinExistence type="inferred from homology"/>
<dbReference type="AlphaFoldDB" id="A0A6N2MDY1"/>
<evidence type="ECO:0008006" key="5">
    <source>
        <dbReference type="Google" id="ProtNLM"/>
    </source>
</evidence>
<reference evidence="4" key="1">
    <citation type="submission" date="2019-03" db="EMBL/GenBank/DDBJ databases">
        <authorList>
            <person name="Mank J."/>
            <person name="Almeida P."/>
        </authorList>
    </citation>
    <scope>NUCLEOTIDE SEQUENCE</scope>
    <source>
        <strain evidence="4">78183</strain>
    </source>
</reference>
<dbReference type="Gene3D" id="1.25.40.10">
    <property type="entry name" value="Tetratricopeptide repeat domain"/>
    <property type="match status" value="2"/>
</dbReference>
<dbReference type="Pfam" id="PF13041">
    <property type="entry name" value="PPR_2"/>
    <property type="match status" value="2"/>
</dbReference>
<evidence type="ECO:0000256" key="3">
    <source>
        <dbReference type="PROSITE-ProRule" id="PRU00708"/>
    </source>
</evidence>